<reference evidence="1 2" key="1">
    <citation type="journal article" date="2019" name="G3 (Bethesda)">
        <title>Sequencing of a Wild Apple (Malus baccata) Genome Unravels the Differences Between Cultivated and Wild Apple Species Regarding Disease Resistance and Cold Tolerance.</title>
        <authorList>
            <person name="Chen X."/>
        </authorList>
    </citation>
    <scope>NUCLEOTIDE SEQUENCE [LARGE SCALE GENOMIC DNA]</scope>
    <source>
        <strain evidence="2">cv. Shandingzi</strain>
        <tissue evidence="1">Leaves</tissue>
    </source>
</reference>
<name>A0A540NI21_MALBA</name>
<evidence type="ECO:0000313" key="1">
    <source>
        <dbReference type="EMBL" id="TQE10160.1"/>
    </source>
</evidence>
<dbReference type="AlphaFoldDB" id="A0A540NI21"/>
<comment type="caution">
    <text evidence="1">The sequence shown here is derived from an EMBL/GenBank/DDBJ whole genome shotgun (WGS) entry which is preliminary data.</text>
</comment>
<protein>
    <submittedName>
        <fullName evidence="1">Uncharacterized protein</fullName>
    </submittedName>
</protein>
<dbReference type="EMBL" id="VIEB01000046">
    <property type="protein sequence ID" value="TQE10160.1"/>
    <property type="molecule type" value="Genomic_DNA"/>
</dbReference>
<proteinExistence type="predicted"/>
<gene>
    <name evidence="1" type="ORF">C1H46_004216</name>
</gene>
<organism evidence="1 2">
    <name type="scientific">Malus baccata</name>
    <name type="common">Siberian crab apple</name>
    <name type="synonym">Pyrus baccata</name>
    <dbReference type="NCBI Taxonomy" id="106549"/>
    <lineage>
        <taxon>Eukaryota</taxon>
        <taxon>Viridiplantae</taxon>
        <taxon>Streptophyta</taxon>
        <taxon>Embryophyta</taxon>
        <taxon>Tracheophyta</taxon>
        <taxon>Spermatophyta</taxon>
        <taxon>Magnoliopsida</taxon>
        <taxon>eudicotyledons</taxon>
        <taxon>Gunneridae</taxon>
        <taxon>Pentapetalae</taxon>
        <taxon>rosids</taxon>
        <taxon>fabids</taxon>
        <taxon>Rosales</taxon>
        <taxon>Rosaceae</taxon>
        <taxon>Amygdaloideae</taxon>
        <taxon>Maleae</taxon>
        <taxon>Malus</taxon>
    </lineage>
</organism>
<dbReference type="Proteomes" id="UP000315295">
    <property type="component" value="Unassembled WGS sequence"/>
</dbReference>
<sequence>MIVKDSRPSRQIFDVDLAAFQEFGVACRLFYNSGLLNSTAWSSAVSNLTFWVWNFPCTCMYKVVLDI</sequence>
<keyword evidence="2" id="KW-1185">Reference proteome</keyword>
<accession>A0A540NI21</accession>
<evidence type="ECO:0000313" key="2">
    <source>
        <dbReference type="Proteomes" id="UP000315295"/>
    </source>
</evidence>